<dbReference type="GO" id="GO:0007165">
    <property type="term" value="P:signal transduction"/>
    <property type="evidence" value="ECO:0007669"/>
    <property type="project" value="InterPro"/>
</dbReference>
<protein>
    <recommendedName>
        <fullName evidence="2">CheW-like domain-containing protein</fullName>
    </recommendedName>
</protein>
<comment type="caution">
    <text evidence="3">The sequence shown here is derived from an EMBL/GenBank/DDBJ whole genome shotgun (WGS) entry which is preliminary data.</text>
</comment>
<name>A0A2C7AHW1_9PROT</name>
<feature type="compositionally biased region" description="Low complexity" evidence="1">
    <location>
        <begin position="94"/>
        <end position="108"/>
    </location>
</feature>
<evidence type="ECO:0000313" key="3">
    <source>
        <dbReference type="EMBL" id="PHK96734.1"/>
    </source>
</evidence>
<accession>A0A2C7AHW1</accession>
<reference evidence="3 4" key="1">
    <citation type="submission" date="2017-10" db="EMBL/GenBank/DDBJ databases">
        <authorList>
            <person name="Banno H."/>
            <person name="Chua N.-H."/>
        </authorList>
    </citation>
    <scope>NUCLEOTIDE SEQUENCE [LARGE SCALE GENOMIC DNA]</scope>
    <source>
        <strain evidence="3 4">YW11</strain>
    </source>
</reference>
<dbReference type="InterPro" id="IPR036061">
    <property type="entry name" value="CheW-like_dom_sf"/>
</dbReference>
<sequence length="407" mass="40482">MAAMSEAALRAGEGWYRLPPGTVPVAPAALRPVPGMPEGMLGLALRQGVAVPVLAPGGLSGPVWLACDGPAGPFLVTGDAVAAPAPPGALPLPMRATAPRPAAPHTSSPVPPPIQPPAAGAPGPIAPRREEALLLHLAGWRFPLPAGALLRVVPLPPLAPPPGRPPGALGLGMVAGEAGAALLLDPAWLDPACPDLGAPTLAGAPLMAVLLLGGRCYALPCDHVTPVPSLPEGAARLGERLAGPEAAPLRALAPPHRLMPPLAPRPGRDLLLARAGTLAFALPVEEVGALVAPQAPAAVPKAGGRLRGVVAHGGDVLPVLDGGEAMGEASVLAAHPAPPLLRLGGAWPVALAVSAVLGLRRWPLADIHPLEVPGLVAALALPGVASERPLPVCRAEALAALLAGEAR</sequence>
<feature type="domain" description="CheW-like" evidence="2">
    <location>
        <begin position="267"/>
        <end position="404"/>
    </location>
</feature>
<dbReference type="Pfam" id="PF01584">
    <property type="entry name" value="CheW"/>
    <property type="match status" value="1"/>
</dbReference>
<dbReference type="PROSITE" id="PS50851">
    <property type="entry name" value="CHEW"/>
    <property type="match status" value="1"/>
</dbReference>
<proteinExistence type="predicted"/>
<evidence type="ECO:0000313" key="4">
    <source>
        <dbReference type="Proteomes" id="UP000223527"/>
    </source>
</evidence>
<dbReference type="SUPFAM" id="SSF50341">
    <property type="entry name" value="CheW-like"/>
    <property type="match status" value="2"/>
</dbReference>
<evidence type="ECO:0000256" key="1">
    <source>
        <dbReference type="SAM" id="MobiDB-lite"/>
    </source>
</evidence>
<evidence type="ECO:0000259" key="2">
    <source>
        <dbReference type="PROSITE" id="PS50851"/>
    </source>
</evidence>
<dbReference type="SMART" id="SM00260">
    <property type="entry name" value="CheW"/>
    <property type="match status" value="1"/>
</dbReference>
<dbReference type="Proteomes" id="UP000223527">
    <property type="component" value="Unassembled WGS sequence"/>
</dbReference>
<dbReference type="EMBL" id="PDNU01000002">
    <property type="protein sequence ID" value="PHK96734.1"/>
    <property type="molecule type" value="Genomic_DNA"/>
</dbReference>
<dbReference type="AlphaFoldDB" id="A0A2C7AHW1"/>
<keyword evidence="4" id="KW-1185">Reference proteome</keyword>
<feature type="region of interest" description="Disordered" evidence="1">
    <location>
        <begin position="94"/>
        <end position="125"/>
    </location>
</feature>
<gene>
    <name evidence="3" type="ORF">CR162_02195</name>
</gene>
<organism evidence="3 4">
    <name type="scientific">Teichococcus rhizosphaerae</name>
    <dbReference type="NCBI Taxonomy" id="1335062"/>
    <lineage>
        <taxon>Bacteria</taxon>
        <taxon>Pseudomonadati</taxon>
        <taxon>Pseudomonadota</taxon>
        <taxon>Alphaproteobacteria</taxon>
        <taxon>Acetobacterales</taxon>
        <taxon>Roseomonadaceae</taxon>
        <taxon>Roseomonas</taxon>
    </lineage>
</organism>
<dbReference type="GO" id="GO:0006935">
    <property type="term" value="P:chemotaxis"/>
    <property type="evidence" value="ECO:0007669"/>
    <property type="project" value="InterPro"/>
</dbReference>
<dbReference type="InterPro" id="IPR002545">
    <property type="entry name" value="CheW-lke_dom"/>
</dbReference>